<reference evidence="9" key="1">
    <citation type="submission" date="2021-02" db="EMBL/GenBank/DDBJ databases">
        <title>First Annotated Genome of the Yellow-green Alga Tribonema minus.</title>
        <authorList>
            <person name="Mahan K.M."/>
        </authorList>
    </citation>
    <scope>NUCLEOTIDE SEQUENCE</scope>
    <source>
        <strain evidence="9">UTEX B ZZ1240</strain>
    </source>
</reference>
<name>A0A836CCE3_9STRA</name>
<evidence type="ECO:0000256" key="5">
    <source>
        <dbReference type="ARBA" id="ARBA00023069"/>
    </source>
</evidence>
<keyword evidence="5" id="KW-0969">Cilium</keyword>
<organism evidence="9 10">
    <name type="scientific">Tribonema minus</name>
    <dbReference type="NCBI Taxonomy" id="303371"/>
    <lineage>
        <taxon>Eukaryota</taxon>
        <taxon>Sar</taxon>
        <taxon>Stramenopiles</taxon>
        <taxon>Ochrophyta</taxon>
        <taxon>PX clade</taxon>
        <taxon>Xanthophyceae</taxon>
        <taxon>Tribonematales</taxon>
        <taxon>Tribonemataceae</taxon>
        <taxon>Tribonema</taxon>
    </lineage>
</organism>
<dbReference type="AlphaFoldDB" id="A0A836CCE3"/>
<evidence type="ECO:0000256" key="1">
    <source>
        <dbReference type="ARBA" id="ARBA00004138"/>
    </source>
</evidence>
<comment type="similarity">
    <text evidence="2">Belongs to the CLUAP1 family.</text>
</comment>
<feature type="region of interest" description="Disordered" evidence="8">
    <location>
        <begin position="450"/>
        <end position="570"/>
    </location>
</feature>
<keyword evidence="3" id="KW-0970">Cilium biogenesis/degradation</keyword>
<dbReference type="PANTHER" id="PTHR21547:SF0">
    <property type="entry name" value="CLUSTERIN-ASSOCIATED PROTEIN 1"/>
    <property type="match status" value="1"/>
</dbReference>
<dbReference type="Pfam" id="PF10234">
    <property type="entry name" value="Cluap1"/>
    <property type="match status" value="2"/>
</dbReference>
<dbReference type="PANTHER" id="PTHR21547">
    <property type="entry name" value="CLUSTERIN ASSOCIATED PROTEIN 1"/>
    <property type="match status" value="1"/>
</dbReference>
<dbReference type="GO" id="GO:0030992">
    <property type="term" value="C:intraciliary transport particle B"/>
    <property type="evidence" value="ECO:0007669"/>
    <property type="project" value="TreeGrafter"/>
</dbReference>
<evidence type="ECO:0000256" key="7">
    <source>
        <dbReference type="SAM" id="Coils"/>
    </source>
</evidence>
<comment type="subcellular location">
    <subcellularLocation>
        <location evidence="1">Cell projection</location>
        <location evidence="1">Cilium</location>
    </subcellularLocation>
</comment>
<feature type="region of interest" description="Disordered" evidence="8">
    <location>
        <begin position="344"/>
        <end position="408"/>
    </location>
</feature>
<dbReference type="EMBL" id="JAFCMP010000501">
    <property type="protein sequence ID" value="KAG5179021.1"/>
    <property type="molecule type" value="Genomic_DNA"/>
</dbReference>
<gene>
    <name evidence="9" type="ORF">JKP88DRAFT_350038</name>
</gene>
<dbReference type="GO" id="GO:0005815">
    <property type="term" value="C:microtubule organizing center"/>
    <property type="evidence" value="ECO:0007669"/>
    <property type="project" value="TreeGrafter"/>
</dbReference>
<feature type="compositionally biased region" description="Low complexity" evidence="8">
    <location>
        <begin position="514"/>
        <end position="528"/>
    </location>
</feature>
<proteinExistence type="inferred from homology"/>
<evidence type="ECO:0000313" key="9">
    <source>
        <dbReference type="EMBL" id="KAG5179021.1"/>
    </source>
</evidence>
<keyword evidence="4 7" id="KW-0175">Coiled coil</keyword>
<evidence type="ECO:0000256" key="6">
    <source>
        <dbReference type="ARBA" id="ARBA00023273"/>
    </source>
</evidence>
<accession>A0A836CCE3</accession>
<feature type="coiled-coil region" evidence="7">
    <location>
        <begin position="215"/>
        <end position="249"/>
    </location>
</feature>
<protein>
    <submittedName>
        <fullName evidence="9">Clusterin-associated protein-1-domain-containing protein</fullName>
    </submittedName>
</protein>
<evidence type="ECO:0000256" key="4">
    <source>
        <dbReference type="ARBA" id="ARBA00023054"/>
    </source>
</evidence>
<dbReference type="Proteomes" id="UP000664859">
    <property type="component" value="Unassembled WGS sequence"/>
</dbReference>
<dbReference type="InterPro" id="IPR019366">
    <property type="entry name" value="Clusterin-associated_protein-1"/>
</dbReference>
<evidence type="ECO:0000256" key="3">
    <source>
        <dbReference type="ARBA" id="ARBA00022794"/>
    </source>
</evidence>
<feature type="compositionally biased region" description="Basic and acidic residues" evidence="8">
    <location>
        <begin position="344"/>
        <end position="405"/>
    </location>
</feature>
<dbReference type="GO" id="GO:0060271">
    <property type="term" value="P:cilium assembly"/>
    <property type="evidence" value="ECO:0007669"/>
    <property type="project" value="TreeGrafter"/>
</dbReference>
<dbReference type="OrthoDB" id="438545at2759"/>
<evidence type="ECO:0000256" key="8">
    <source>
        <dbReference type="SAM" id="MobiDB-lite"/>
    </source>
</evidence>
<dbReference type="GO" id="GO:0005929">
    <property type="term" value="C:cilium"/>
    <property type="evidence" value="ECO:0007669"/>
    <property type="project" value="UniProtKB-SubCell"/>
</dbReference>
<sequence>MSFRELRNFTEMMRALGYPRLISVDNFRTPNFELVADILYWLVKRYDPDVPISDNIESEGDRVDFLLGAAQAMAAKAHIRMNARKLYSADGHAVKELLKLATVLYRASRAEEDAAAEGEDASDPAPLASQGGVVTADAGDTAAEPAALVLGSVKEARALAADITERGARLHDLLGREPAARRARLRAAAFLEAATAAGGSGGGGGAAAAEMGHVEGSLREIVARARENLAALQRQTADLEADERALDARIKKAQYVSADPEAARRAAHARMEVTDDNVAVHEAGDLERNEKRLRSLETHRPAFADELEKLEAELQRYYEVYMVRFRNLDYLEHELERYAEAERAEMEEHNRRRNRNAEKCAEMEEHNRRRNRNAEKAEHGEVEEHSCRRNQNAEKAEHGEVEEHNRRRNRNAEVAFGSAEKCGALSFGTWSATVRKEQLKQFIGREASEAAVQEELQRSKPNGSAQEDAPGRAPSAGATDRRDQRSRAANGGGAGGGGGGGGGAARPAARRHSSSAASSGSDINSSRSATEDEISLNDSSEGSSSLINDDDESSEADHTGSASGSDDENF</sequence>
<feature type="compositionally biased region" description="Gly residues" evidence="8">
    <location>
        <begin position="490"/>
        <end position="504"/>
    </location>
</feature>
<evidence type="ECO:0000313" key="10">
    <source>
        <dbReference type="Proteomes" id="UP000664859"/>
    </source>
</evidence>
<feature type="compositionally biased region" description="Low complexity" evidence="8">
    <location>
        <begin position="536"/>
        <end position="547"/>
    </location>
</feature>
<evidence type="ECO:0000256" key="2">
    <source>
        <dbReference type="ARBA" id="ARBA00008340"/>
    </source>
</evidence>
<keyword evidence="6" id="KW-0966">Cell projection</keyword>
<keyword evidence="10" id="KW-1185">Reference proteome</keyword>
<comment type="caution">
    <text evidence="9">The sequence shown here is derived from an EMBL/GenBank/DDBJ whole genome shotgun (WGS) entry which is preliminary data.</text>
</comment>